<evidence type="ECO:0000313" key="1">
    <source>
        <dbReference type="EMBL" id="KAH7905901.1"/>
    </source>
</evidence>
<reference evidence="1" key="1">
    <citation type="journal article" date="2021" name="New Phytol.">
        <title>Evolutionary innovations through gain and loss of genes in the ectomycorrhizal Boletales.</title>
        <authorList>
            <person name="Wu G."/>
            <person name="Miyauchi S."/>
            <person name="Morin E."/>
            <person name="Kuo A."/>
            <person name="Drula E."/>
            <person name="Varga T."/>
            <person name="Kohler A."/>
            <person name="Feng B."/>
            <person name="Cao Y."/>
            <person name="Lipzen A."/>
            <person name="Daum C."/>
            <person name="Hundley H."/>
            <person name="Pangilinan J."/>
            <person name="Johnson J."/>
            <person name="Barry K."/>
            <person name="LaButti K."/>
            <person name="Ng V."/>
            <person name="Ahrendt S."/>
            <person name="Min B."/>
            <person name="Choi I.G."/>
            <person name="Park H."/>
            <person name="Plett J.M."/>
            <person name="Magnuson J."/>
            <person name="Spatafora J.W."/>
            <person name="Nagy L.G."/>
            <person name="Henrissat B."/>
            <person name="Grigoriev I.V."/>
            <person name="Yang Z.L."/>
            <person name="Xu J."/>
            <person name="Martin F.M."/>
        </authorList>
    </citation>
    <scope>NUCLEOTIDE SEQUENCE</scope>
    <source>
        <strain evidence="1">ATCC 28755</strain>
    </source>
</reference>
<dbReference type="Proteomes" id="UP000790377">
    <property type="component" value="Unassembled WGS sequence"/>
</dbReference>
<name>A0ACB7ZXR3_9AGAM</name>
<sequence>PLKKLPCEGPLDNIFNLYVLLSVLIQFVLHIVPPVYITNLSHAYEPYVFFQQPDQLYPSQFPIDLRYSSLPTWIISTSIHSTHDRVSPCTTEIQYGYMYCPSHWTQSYCHHALNIYFVQRKCSFDVLTCRRAFMALTALQATKILPLLVNLLRLNSQ</sequence>
<protein>
    <submittedName>
        <fullName evidence="1">Uncharacterized protein</fullName>
    </submittedName>
</protein>
<proteinExistence type="predicted"/>
<comment type="caution">
    <text evidence="1">The sequence shown here is derived from an EMBL/GenBank/DDBJ whole genome shotgun (WGS) entry which is preliminary data.</text>
</comment>
<keyword evidence="2" id="KW-1185">Reference proteome</keyword>
<evidence type="ECO:0000313" key="2">
    <source>
        <dbReference type="Proteomes" id="UP000790377"/>
    </source>
</evidence>
<dbReference type="EMBL" id="MU268104">
    <property type="protein sequence ID" value="KAH7905901.1"/>
    <property type="molecule type" value="Genomic_DNA"/>
</dbReference>
<accession>A0ACB7ZXR3</accession>
<feature type="non-terminal residue" evidence="1">
    <location>
        <position position="1"/>
    </location>
</feature>
<organism evidence="1 2">
    <name type="scientific">Hygrophoropsis aurantiaca</name>
    <dbReference type="NCBI Taxonomy" id="72124"/>
    <lineage>
        <taxon>Eukaryota</taxon>
        <taxon>Fungi</taxon>
        <taxon>Dikarya</taxon>
        <taxon>Basidiomycota</taxon>
        <taxon>Agaricomycotina</taxon>
        <taxon>Agaricomycetes</taxon>
        <taxon>Agaricomycetidae</taxon>
        <taxon>Boletales</taxon>
        <taxon>Coniophorineae</taxon>
        <taxon>Hygrophoropsidaceae</taxon>
        <taxon>Hygrophoropsis</taxon>
    </lineage>
</organism>
<gene>
    <name evidence="1" type="ORF">BJ138DRAFT_1017055</name>
</gene>